<evidence type="ECO:0000256" key="7">
    <source>
        <dbReference type="ARBA" id="ARBA00022967"/>
    </source>
</evidence>
<dbReference type="InterPro" id="IPR017871">
    <property type="entry name" value="ABC_transporter-like_CS"/>
</dbReference>
<dbReference type="InterPro" id="IPR000515">
    <property type="entry name" value="MetI-like"/>
</dbReference>
<dbReference type="Pfam" id="PF00005">
    <property type="entry name" value="ABC_tran"/>
    <property type="match status" value="1"/>
</dbReference>
<evidence type="ECO:0000259" key="12">
    <source>
        <dbReference type="PROSITE" id="PS50928"/>
    </source>
</evidence>
<dbReference type="Gene3D" id="1.10.3720.10">
    <property type="entry name" value="MetI-like"/>
    <property type="match status" value="1"/>
</dbReference>
<dbReference type="PROSITE" id="PS50928">
    <property type="entry name" value="ABC_TM1"/>
    <property type="match status" value="1"/>
</dbReference>
<keyword evidence="8 10" id="KW-1133">Transmembrane helix</keyword>
<dbReference type="RefSeq" id="WP_179425638.1">
    <property type="nucleotide sequence ID" value="NZ_JACBZP010000001.1"/>
</dbReference>
<feature type="transmembrane region" description="Helical" evidence="10">
    <location>
        <begin position="127"/>
        <end position="149"/>
    </location>
</feature>
<dbReference type="PROSITE" id="PS50893">
    <property type="entry name" value="ABC_TRANSPORTER_2"/>
    <property type="match status" value="1"/>
</dbReference>
<feature type="transmembrane region" description="Helical" evidence="10">
    <location>
        <begin position="170"/>
        <end position="191"/>
    </location>
</feature>
<organism evidence="13 14">
    <name type="scientific">Spelaeicoccus albus</name>
    <dbReference type="NCBI Taxonomy" id="1280376"/>
    <lineage>
        <taxon>Bacteria</taxon>
        <taxon>Bacillati</taxon>
        <taxon>Actinomycetota</taxon>
        <taxon>Actinomycetes</taxon>
        <taxon>Micrococcales</taxon>
        <taxon>Brevibacteriaceae</taxon>
        <taxon>Spelaeicoccus</taxon>
    </lineage>
</organism>
<feature type="domain" description="ABC transporter" evidence="11">
    <location>
        <begin position="261"/>
        <end position="491"/>
    </location>
</feature>
<evidence type="ECO:0000313" key="13">
    <source>
        <dbReference type="EMBL" id="NYI66354.1"/>
    </source>
</evidence>
<dbReference type="InterPro" id="IPR035906">
    <property type="entry name" value="MetI-like_sf"/>
</dbReference>
<keyword evidence="9 10" id="KW-0472">Membrane</keyword>
<name>A0A7Z0CZK4_9MICO</name>
<dbReference type="GO" id="GO:0055052">
    <property type="term" value="C:ATP-binding cassette (ABC) transporter complex, substrate-binding subunit-containing"/>
    <property type="evidence" value="ECO:0007669"/>
    <property type="project" value="TreeGrafter"/>
</dbReference>
<dbReference type="PANTHER" id="PTHR43875">
    <property type="entry name" value="MALTODEXTRIN IMPORT ATP-BINDING PROTEIN MSMX"/>
    <property type="match status" value="1"/>
</dbReference>
<dbReference type="PANTHER" id="PTHR43875:SF15">
    <property type="entry name" value="TREHALOSE IMPORT ATP-BINDING PROTEIN SUGC"/>
    <property type="match status" value="1"/>
</dbReference>
<feature type="transmembrane region" description="Helical" evidence="10">
    <location>
        <begin position="12"/>
        <end position="33"/>
    </location>
</feature>
<evidence type="ECO:0000256" key="2">
    <source>
        <dbReference type="ARBA" id="ARBA00022448"/>
    </source>
</evidence>
<reference evidence="13 14" key="1">
    <citation type="submission" date="2020-07" db="EMBL/GenBank/DDBJ databases">
        <title>Sequencing the genomes of 1000 actinobacteria strains.</title>
        <authorList>
            <person name="Klenk H.-P."/>
        </authorList>
    </citation>
    <scope>NUCLEOTIDE SEQUENCE [LARGE SCALE GENOMIC DNA]</scope>
    <source>
        <strain evidence="13 14">DSM 26341</strain>
    </source>
</reference>
<dbReference type="Pfam" id="PF08402">
    <property type="entry name" value="TOBE_2"/>
    <property type="match status" value="1"/>
</dbReference>
<protein>
    <submittedName>
        <fullName evidence="13">Molybdate transport system permease protein</fullName>
    </submittedName>
</protein>
<dbReference type="InterPro" id="IPR008995">
    <property type="entry name" value="Mo/tungstate-bd_C_term_dom"/>
</dbReference>
<dbReference type="GO" id="GO:0005524">
    <property type="term" value="F:ATP binding"/>
    <property type="evidence" value="ECO:0007669"/>
    <property type="project" value="UniProtKB-KW"/>
</dbReference>
<dbReference type="SMART" id="SM00382">
    <property type="entry name" value="AAA"/>
    <property type="match status" value="1"/>
</dbReference>
<dbReference type="CDD" id="cd06261">
    <property type="entry name" value="TM_PBP2"/>
    <property type="match status" value="1"/>
</dbReference>
<keyword evidence="6" id="KW-0067">ATP-binding</keyword>
<evidence type="ECO:0000256" key="9">
    <source>
        <dbReference type="ARBA" id="ARBA00023136"/>
    </source>
</evidence>
<feature type="transmembrane region" description="Helical" evidence="10">
    <location>
        <begin position="83"/>
        <end position="107"/>
    </location>
</feature>
<evidence type="ECO:0000313" key="14">
    <source>
        <dbReference type="Proteomes" id="UP000539111"/>
    </source>
</evidence>
<keyword evidence="3" id="KW-1003">Cell membrane</keyword>
<dbReference type="SUPFAM" id="SSF50331">
    <property type="entry name" value="MOP-like"/>
    <property type="match status" value="1"/>
</dbReference>
<keyword evidence="7" id="KW-1278">Translocase</keyword>
<keyword evidence="5" id="KW-0547">Nucleotide-binding</keyword>
<evidence type="ECO:0000256" key="3">
    <source>
        <dbReference type="ARBA" id="ARBA00022475"/>
    </source>
</evidence>
<dbReference type="InterPro" id="IPR003593">
    <property type="entry name" value="AAA+_ATPase"/>
</dbReference>
<feature type="transmembrane region" description="Helical" evidence="10">
    <location>
        <begin position="45"/>
        <end position="71"/>
    </location>
</feature>
<dbReference type="SUPFAM" id="SSF52540">
    <property type="entry name" value="P-loop containing nucleoside triphosphate hydrolases"/>
    <property type="match status" value="1"/>
</dbReference>
<accession>A0A7Z0CZK4</accession>
<dbReference type="Gene3D" id="2.40.50.140">
    <property type="entry name" value="Nucleic acid-binding proteins"/>
    <property type="match status" value="1"/>
</dbReference>
<dbReference type="InterPro" id="IPR027417">
    <property type="entry name" value="P-loop_NTPase"/>
</dbReference>
<comment type="subcellular location">
    <subcellularLocation>
        <location evidence="10">Cell membrane</location>
        <topology evidence="10">Multi-pass membrane protein</topology>
    </subcellularLocation>
    <subcellularLocation>
        <location evidence="1">Membrane</location>
        <topology evidence="1">Multi-pass membrane protein</topology>
    </subcellularLocation>
</comment>
<evidence type="ECO:0000256" key="8">
    <source>
        <dbReference type="ARBA" id="ARBA00022989"/>
    </source>
</evidence>
<dbReference type="SUPFAM" id="SSF161098">
    <property type="entry name" value="MetI-like"/>
    <property type="match status" value="1"/>
</dbReference>
<feature type="transmembrane region" description="Helical" evidence="10">
    <location>
        <begin position="228"/>
        <end position="246"/>
    </location>
</feature>
<dbReference type="GO" id="GO:0022857">
    <property type="term" value="F:transmembrane transporter activity"/>
    <property type="evidence" value="ECO:0007669"/>
    <property type="project" value="InterPro"/>
</dbReference>
<dbReference type="InterPro" id="IPR003439">
    <property type="entry name" value="ABC_transporter-like_ATP-bd"/>
</dbReference>
<evidence type="ECO:0000259" key="11">
    <source>
        <dbReference type="PROSITE" id="PS50893"/>
    </source>
</evidence>
<evidence type="ECO:0000256" key="5">
    <source>
        <dbReference type="ARBA" id="ARBA00022741"/>
    </source>
</evidence>
<dbReference type="EMBL" id="JACBZP010000001">
    <property type="protein sequence ID" value="NYI66354.1"/>
    <property type="molecule type" value="Genomic_DNA"/>
</dbReference>
<evidence type="ECO:0000256" key="6">
    <source>
        <dbReference type="ARBA" id="ARBA00022840"/>
    </source>
</evidence>
<dbReference type="Gene3D" id="3.40.50.300">
    <property type="entry name" value="P-loop containing nucleotide triphosphate hydrolases"/>
    <property type="match status" value="1"/>
</dbReference>
<gene>
    <name evidence="13" type="ORF">BJY26_000660</name>
</gene>
<dbReference type="Pfam" id="PF00528">
    <property type="entry name" value="BPD_transp_1"/>
    <property type="match status" value="1"/>
</dbReference>
<proteinExistence type="inferred from homology"/>
<keyword evidence="14" id="KW-1185">Reference proteome</keyword>
<evidence type="ECO:0000256" key="10">
    <source>
        <dbReference type="RuleBase" id="RU363032"/>
    </source>
</evidence>
<dbReference type="Proteomes" id="UP000539111">
    <property type="component" value="Unassembled WGS sequence"/>
</dbReference>
<evidence type="ECO:0000256" key="4">
    <source>
        <dbReference type="ARBA" id="ARBA00022692"/>
    </source>
</evidence>
<dbReference type="AlphaFoldDB" id="A0A7Z0CZK4"/>
<comment type="similarity">
    <text evidence="10">Belongs to the binding-protein-dependent transport system permease family.</text>
</comment>
<dbReference type="GO" id="GO:0016887">
    <property type="term" value="F:ATP hydrolysis activity"/>
    <property type="evidence" value="ECO:0007669"/>
    <property type="project" value="InterPro"/>
</dbReference>
<dbReference type="InterPro" id="IPR047641">
    <property type="entry name" value="ABC_transpr_MalK/UgpC-like"/>
</dbReference>
<feature type="domain" description="ABC transmembrane type-1" evidence="12">
    <location>
        <begin position="48"/>
        <end position="247"/>
    </location>
</feature>
<dbReference type="PROSITE" id="PS00211">
    <property type="entry name" value="ABC_TRANSPORTER_1"/>
    <property type="match status" value="1"/>
</dbReference>
<keyword evidence="4 10" id="KW-0812">Transmembrane</keyword>
<dbReference type="InterPro" id="IPR012340">
    <property type="entry name" value="NA-bd_OB-fold"/>
</dbReference>
<dbReference type="Gene3D" id="2.40.50.100">
    <property type="match status" value="1"/>
</dbReference>
<keyword evidence="2 10" id="KW-0813">Transport</keyword>
<sequence length="613" mass="65442">MSRMIRSPLTWLGGLLALYLVVPLVAFVIRFAFSRDRGLHVDGLWSALGVSLASATISTLIVAVLGIPLAYRLAHGNGPIRAAVNVLVQLPLAMPPVMSGMVLIYIVGPYTPLGELFGGHLTDSLTGIVLAQTFVASPFLIVAARAAFASVDPKLYDLASTLGHRQFARFARVALPIAAPGILSGLLMTWLRALGEYGATVLLSYHPYSLPVYTYVQFSSLGVPATEAPTAFALGLACLVIALTRVRWPKLRRPRPLPPAGRAPDVVPRTTVDFALDVPLSGFHLDLAYRATESRIAILGPSGAGKSMALRSLAGLQRSPGNSVAYNGSVMTGVPTESRHLGFVAQGGAIFPHLRVREQLLFAHDADPRLASWWLSTMHLDGLADRRPDQLSGGQRQRVAIAQALSRSPRLILLDEPFSSLDAVVRDELRREVRRLQLEAGLSTVLVTHDPEEAALLADEILVISGGRLLQAGKTGDVYRRPASPEVARLLGIPNLVAGRIASSGLIMAGPVAVPVAETGIRPGTEVLWCIRPEHIARSDEGTVNARVVDVADMGTVTAATLRLDGGTELRMRTAGLVELDIGAEYRFDLDPSMISAWPAAADDPAADPAVDR</sequence>
<comment type="caution">
    <text evidence="13">The sequence shown here is derived from an EMBL/GenBank/DDBJ whole genome shotgun (WGS) entry which is preliminary data.</text>
</comment>
<evidence type="ECO:0000256" key="1">
    <source>
        <dbReference type="ARBA" id="ARBA00004141"/>
    </source>
</evidence>
<dbReference type="InterPro" id="IPR013611">
    <property type="entry name" value="Transp-assoc_OB_typ2"/>
</dbReference>